<name>A0A4Y2DR48_ARAVE</name>
<accession>A0A4Y2DR48</accession>
<protein>
    <submittedName>
        <fullName evidence="1">Uncharacterized protein</fullName>
    </submittedName>
</protein>
<keyword evidence="2" id="KW-1185">Reference proteome</keyword>
<evidence type="ECO:0000313" key="1">
    <source>
        <dbReference type="EMBL" id="GBM18639.1"/>
    </source>
</evidence>
<dbReference type="Proteomes" id="UP000499080">
    <property type="component" value="Unassembled WGS sequence"/>
</dbReference>
<organism evidence="1 2">
    <name type="scientific">Araneus ventricosus</name>
    <name type="common">Orbweaver spider</name>
    <name type="synonym">Epeira ventricosa</name>
    <dbReference type="NCBI Taxonomy" id="182803"/>
    <lineage>
        <taxon>Eukaryota</taxon>
        <taxon>Metazoa</taxon>
        <taxon>Ecdysozoa</taxon>
        <taxon>Arthropoda</taxon>
        <taxon>Chelicerata</taxon>
        <taxon>Arachnida</taxon>
        <taxon>Araneae</taxon>
        <taxon>Araneomorphae</taxon>
        <taxon>Entelegynae</taxon>
        <taxon>Araneoidea</taxon>
        <taxon>Araneidae</taxon>
        <taxon>Araneus</taxon>
    </lineage>
</organism>
<evidence type="ECO:0000313" key="2">
    <source>
        <dbReference type="Proteomes" id="UP000499080"/>
    </source>
</evidence>
<proteinExistence type="predicted"/>
<gene>
    <name evidence="1" type="ORF">AVEN_164761_1</name>
</gene>
<comment type="caution">
    <text evidence="1">The sequence shown here is derived from an EMBL/GenBank/DDBJ whole genome shotgun (WGS) entry which is preliminary data.</text>
</comment>
<dbReference type="EMBL" id="BGPR01000408">
    <property type="protein sequence ID" value="GBM18639.1"/>
    <property type="molecule type" value="Genomic_DNA"/>
</dbReference>
<sequence>MHAVAPWYVRRKVIHYDLKIDPIAESIKKTSIRFFDKLPQIRIELLQRPAYDPAVPSSKKRPRTAMDVVFDNFPTAKRRRINPAPTNLGV</sequence>
<reference evidence="1 2" key="1">
    <citation type="journal article" date="2019" name="Sci. Rep.">
        <title>Orb-weaving spider Araneus ventricosus genome elucidates the spidroin gene catalogue.</title>
        <authorList>
            <person name="Kono N."/>
            <person name="Nakamura H."/>
            <person name="Ohtoshi R."/>
            <person name="Moran D.A.P."/>
            <person name="Shinohara A."/>
            <person name="Yoshida Y."/>
            <person name="Fujiwara M."/>
            <person name="Mori M."/>
            <person name="Tomita M."/>
            <person name="Arakawa K."/>
        </authorList>
    </citation>
    <scope>NUCLEOTIDE SEQUENCE [LARGE SCALE GENOMIC DNA]</scope>
</reference>
<dbReference type="AlphaFoldDB" id="A0A4Y2DR48"/>
<dbReference type="OrthoDB" id="6432094at2759"/>